<dbReference type="OrthoDB" id="9828391at2759"/>
<feature type="transmembrane region" description="Helical" evidence="2">
    <location>
        <begin position="539"/>
        <end position="559"/>
    </location>
</feature>
<dbReference type="InterPro" id="IPR036116">
    <property type="entry name" value="FN3_sf"/>
</dbReference>
<proteinExistence type="predicted"/>
<evidence type="ECO:0000256" key="3">
    <source>
        <dbReference type="SAM" id="SignalP"/>
    </source>
</evidence>
<dbReference type="SMART" id="SM00060">
    <property type="entry name" value="FN3"/>
    <property type="match status" value="4"/>
</dbReference>
<keyword evidence="2" id="KW-0472">Membrane</keyword>
<protein>
    <recommendedName>
        <fullName evidence="4">Fibronectin type-III domain-containing protein</fullName>
    </recommendedName>
</protein>
<dbReference type="SUPFAM" id="SSF49265">
    <property type="entry name" value="Fibronectin type III"/>
    <property type="match status" value="2"/>
</dbReference>
<dbReference type="Ensembl" id="ENSPNAT00000009518.2">
    <property type="protein sequence ID" value="ENSPNAP00000002979.1"/>
    <property type="gene ID" value="ENSPNAG00000009338.2"/>
</dbReference>
<dbReference type="OMA" id="SCQGIFN"/>
<keyword evidence="2" id="KW-0812">Transmembrane</keyword>
<feature type="signal peptide" evidence="3">
    <location>
        <begin position="1"/>
        <end position="22"/>
    </location>
</feature>
<reference evidence="5 6" key="1">
    <citation type="submission" date="2020-10" db="EMBL/GenBank/DDBJ databases">
        <title>Pygocentrus nattereri (red-bellied piranha) genome, fPygNat1, primary haplotype.</title>
        <authorList>
            <person name="Myers G."/>
            <person name="Meyer A."/>
            <person name="Karagic N."/>
            <person name="Pippel M."/>
            <person name="Winkler S."/>
            <person name="Tracey A."/>
            <person name="Wood J."/>
            <person name="Formenti G."/>
            <person name="Howe K."/>
            <person name="Fedrigo O."/>
            <person name="Jarvis E.D."/>
        </authorList>
    </citation>
    <scope>NUCLEOTIDE SEQUENCE [LARGE SCALE GENOMIC DNA]</scope>
</reference>
<dbReference type="GeneTree" id="ENSGT00940000155603"/>
<keyword evidence="2" id="KW-1133">Transmembrane helix</keyword>
<accession>A0A3B4BWW8</accession>
<keyword evidence="1" id="KW-0677">Repeat</keyword>
<dbReference type="PROSITE" id="PS50853">
    <property type="entry name" value="FN3"/>
    <property type="match status" value="2"/>
</dbReference>
<dbReference type="InterPro" id="IPR013783">
    <property type="entry name" value="Ig-like_fold"/>
</dbReference>
<feature type="domain" description="Fibronectin type-III" evidence="4">
    <location>
        <begin position="156"/>
        <end position="244"/>
    </location>
</feature>
<sequence length="681" mass="77048">MSSSCTFCLFSYLVCLCHYTLTLQWQGKQSKIYTYTELTVTGKDVKACKDQKGICVLDTDDCGSVSEQGSDTFLNTSCRFLKNKESFGCKWTYLNDVKTKMIHSFIFTRDKGFTYCPEILNELSAFNLIIKSKDPHNKIERFSEVYSITIEDIVQFPRPDGILVDATETSLNVTWIKGWKSKKCLVRYKQSTMNEWTEEEDSEMFHVIEGLQPCSQYSLTVACIGEYGMLSEWSTQFQAKTLEGVPTAPPNVSYHVASLDNTFRTQKLLLVWKALEINVARGVILGYEVAYTSTKQAALNKITTSNLKAELEVAPGDYNITLMAYNSAGQSPVRHVRINTASHESLPGVRGLWASTEVDSLRIRWETEKAAVNVSEFAIEWFSPGLASSQWKRVNGATFSTVLTDSIKQLETYTINVYPLYESLCGPSESIQASLENGTLLDIVHLECANVTKTSVTVRWVWQRKANGTNVLQYRLALSALDESETKSFTVFPHQCQHSFYKLRTNAKYSVSIYGDTKSGNFEKANIEFTTPLYENDEIIKVAVPIVLLIFGLGIFSVLSRTIYKDYFFPSIANPSHSLIGRWLLNPFHEKDAVMRVLQLEDFSMTNQLIEKALMQMEHQKFSEKEVADEDMMYLPDNSAVENDGAENSETSPSLTEYVDLPLFPDNFGYVENCYIPESTS</sequence>
<evidence type="ECO:0000256" key="1">
    <source>
        <dbReference type="ARBA" id="ARBA00022737"/>
    </source>
</evidence>
<evidence type="ECO:0000259" key="4">
    <source>
        <dbReference type="PROSITE" id="PS50853"/>
    </source>
</evidence>
<evidence type="ECO:0000313" key="5">
    <source>
        <dbReference type="Ensembl" id="ENSPNAP00000002979.1"/>
    </source>
</evidence>
<dbReference type="PANTHER" id="PTHR46708">
    <property type="entry name" value="TENASCIN"/>
    <property type="match status" value="1"/>
</dbReference>
<name>A0A3B4BWW8_PYGNA</name>
<keyword evidence="6" id="KW-1185">Reference proteome</keyword>
<dbReference type="STRING" id="42514.ENSPNAP00000002979"/>
<organism evidence="5 6">
    <name type="scientific">Pygocentrus nattereri</name>
    <name type="common">Red-bellied piranha</name>
    <dbReference type="NCBI Taxonomy" id="42514"/>
    <lineage>
        <taxon>Eukaryota</taxon>
        <taxon>Metazoa</taxon>
        <taxon>Chordata</taxon>
        <taxon>Craniata</taxon>
        <taxon>Vertebrata</taxon>
        <taxon>Euteleostomi</taxon>
        <taxon>Actinopterygii</taxon>
        <taxon>Neopterygii</taxon>
        <taxon>Teleostei</taxon>
        <taxon>Ostariophysi</taxon>
        <taxon>Characiformes</taxon>
        <taxon>Characoidei</taxon>
        <taxon>Pygocentrus</taxon>
    </lineage>
</organism>
<feature type="domain" description="Fibronectin type-III" evidence="4">
    <location>
        <begin position="442"/>
        <end position="536"/>
    </location>
</feature>
<dbReference type="Gene3D" id="2.60.40.10">
    <property type="entry name" value="Immunoglobulins"/>
    <property type="match status" value="4"/>
</dbReference>
<dbReference type="Proteomes" id="UP001501920">
    <property type="component" value="Chromosome 28"/>
</dbReference>
<reference evidence="5" key="2">
    <citation type="submission" date="2025-08" db="UniProtKB">
        <authorList>
            <consortium name="Ensembl"/>
        </authorList>
    </citation>
    <scope>IDENTIFICATION</scope>
</reference>
<evidence type="ECO:0000313" key="6">
    <source>
        <dbReference type="Proteomes" id="UP001501920"/>
    </source>
</evidence>
<dbReference type="RefSeq" id="XP_017577304.1">
    <property type="nucleotide sequence ID" value="XM_017721815.2"/>
</dbReference>
<dbReference type="RefSeq" id="XP_017577303.1">
    <property type="nucleotide sequence ID" value="XM_017721814.2"/>
</dbReference>
<keyword evidence="3" id="KW-0732">Signal</keyword>
<dbReference type="GeneID" id="108441997"/>
<dbReference type="Pfam" id="PF00041">
    <property type="entry name" value="fn3"/>
    <property type="match status" value="1"/>
</dbReference>
<dbReference type="PANTHER" id="PTHR46708:SF11">
    <property type="entry name" value="RECEPTOR-TYPE TYROSINE-PROTEIN PHOSPHATASE ETA-LIKE"/>
    <property type="match status" value="1"/>
</dbReference>
<dbReference type="AlphaFoldDB" id="A0A3B4BWW8"/>
<feature type="chain" id="PRO_5017245650" description="Fibronectin type-III domain-containing protein" evidence="3">
    <location>
        <begin position="23"/>
        <end position="681"/>
    </location>
</feature>
<dbReference type="InterPro" id="IPR003961">
    <property type="entry name" value="FN3_dom"/>
</dbReference>
<dbReference type="CDD" id="cd00063">
    <property type="entry name" value="FN3"/>
    <property type="match status" value="3"/>
</dbReference>
<dbReference type="InterPro" id="IPR050991">
    <property type="entry name" value="ECM_Regulatory_Proteins"/>
</dbReference>
<evidence type="ECO:0000256" key="2">
    <source>
        <dbReference type="SAM" id="Phobius"/>
    </source>
</evidence>
<reference evidence="5" key="3">
    <citation type="submission" date="2025-09" db="UniProtKB">
        <authorList>
            <consortium name="Ensembl"/>
        </authorList>
    </citation>
    <scope>IDENTIFICATION</scope>
</reference>